<dbReference type="Pfam" id="PF08447">
    <property type="entry name" value="PAS_3"/>
    <property type="match status" value="2"/>
</dbReference>
<dbReference type="InterPro" id="IPR000160">
    <property type="entry name" value="GGDEF_dom"/>
</dbReference>
<dbReference type="PANTHER" id="PTHR44757">
    <property type="entry name" value="DIGUANYLATE CYCLASE DGCP"/>
    <property type="match status" value="1"/>
</dbReference>
<dbReference type="Gene3D" id="3.20.20.450">
    <property type="entry name" value="EAL domain"/>
    <property type="match status" value="1"/>
</dbReference>
<reference evidence="5 6" key="1">
    <citation type="submission" date="2019-05" db="EMBL/GenBank/DDBJ databases">
        <authorList>
            <person name="Lee S.D."/>
        </authorList>
    </citation>
    <scope>NUCLEOTIDE SEQUENCE [LARGE SCALE GENOMIC DNA]</scope>
    <source>
        <strain evidence="5 6">GH2-6</strain>
    </source>
</reference>
<dbReference type="Pfam" id="PF00563">
    <property type="entry name" value="EAL"/>
    <property type="match status" value="1"/>
</dbReference>
<dbReference type="InterPro" id="IPR000700">
    <property type="entry name" value="PAS-assoc_C"/>
</dbReference>
<dbReference type="OrthoDB" id="9814202at2"/>
<dbReference type="PROSITE" id="PS50883">
    <property type="entry name" value="EAL"/>
    <property type="match status" value="1"/>
</dbReference>
<comment type="caution">
    <text evidence="5">The sequence shown here is derived from an EMBL/GenBank/DDBJ whole genome shotgun (WGS) entry which is preliminary data.</text>
</comment>
<dbReference type="SUPFAM" id="SSF55073">
    <property type="entry name" value="Nucleotide cyclase"/>
    <property type="match status" value="1"/>
</dbReference>
<dbReference type="CDD" id="cd01948">
    <property type="entry name" value="EAL"/>
    <property type="match status" value="1"/>
</dbReference>
<keyword evidence="6" id="KW-1185">Reference proteome</keyword>
<dbReference type="InterPro" id="IPR013655">
    <property type="entry name" value="PAS_fold_3"/>
</dbReference>
<dbReference type="SUPFAM" id="SSF141868">
    <property type="entry name" value="EAL domain-like"/>
    <property type="match status" value="1"/>
</dbReference>
<dbReference type="InterPro" id="IPR035965">
    <property type="entry name" value="PAS-like_dom_sf"/>
</dbReference>
<dbReference type="CDD" id="cd00130">
    <property type="entry name" value="PAS"/>
    <property type="match status" value="3"/>
</dbReference>
<dbReference type="InterPro" id="IPR029787">
    <property type="entry name" value="Nucleotide_cyclase"/>
</dbReference>
<feature type="domain" description="PAS" evidence="1">
    <location>
        <begin position="258"/>
        <end position="330"/>
    </location>
</feature>
<feature type="domain" description="PAC" evidence="2">
    <location>
        <begin position="333"/>
        <end position="385"/>
    </location>
</feature>
<dbReference type="SMART" id="SM00086">
    <property type="entry name" value="PAC"/>
    <property type="match status" value="3"/>
</dbReference>
<dbReference type="RefSeq" id="WP_138749387.1">
    <property type="nucleotide sequence ID" value="NZ_VCLB01000008.1"/>
</dbReference>
<dbReference type="SUPFAM" id="SSF55785">
    <property type="entry name" value="PYP-like sensor domain (PAS domain)"/>
    <property type="match status" value="3"/>
</dbReference>
<gene>
    <name evidence="5" type="ORF">FF124_15485</name>
</gene>
<dbReference type="PROSITE" id="PS50887">
    <property type="entry name" value="GGDEF"/>
    <property type="match status" value="1"/>
</dbReference>
<dbReference type="Proteomes" id="UP000307874">
    <property type="component" value="Unassembled WGS sequence"/>
</dbReference>
<dbReference type="Gene3D" id="3.30.70.270">
    <property type="match status" value="1"/>
</dbReference>
<dbReference type="Gene3D" id="3.30.450.20">
    <property type="entry name" value="PAS domain"/>
    <property type="match status" value="3"/>
</dbReference>
<reference evidence="5 6" key="2">
    <citation type="submission" date="2019-06" db="EMBL/GenBank/DDBJ databases">
        <title>Martelella lutilitoris sp. nov., isolated from a tidal mudflat.</title>
        <authorList>
            <person name="Kim Y.-J."/>
        </authorList>
    </citation>
    <scope>NUCLEOTIDE SEQUENCE [LARGE SCALE GENOMIC DNA]</scope>
    <source>
        <strain evidence="5 6">GH2-6</strain>
    </source>
</reference>
<feature type="domain" description="PAC" evidence="2">
    <location>
        <begin position="204"/>
        <end position="257"/>
    </location>
</feature>
<dbReference type="NCBIfam" id="TIGR00254">
    <property type="entry name" value="GGDEF"/>
    <property type="match status" value="1"/>
</dbReference>
<evidence type="ECO:0000259" key="1">
    <source>
        <dbReference type="PROSITE" id="PS50112"/>
    </source>
</evidence>
<dbReference type="InterPro" id="IPR001633">
    <property type="entry name" value="EAL_dom"/>
</dbReference>
<proteinExistence type="predicted"/>
<dbReference type="InterPro" id="IPR052155">
    <property type="entry name" value="Biofilm_reg_signaling"/>
</dbReference>
<dbReference type="SMART" id="SM00052">
    <property type="entry name" value="EAL"/>
    <property type="match status" value="1"/>
</dbReference>
<dbReference type="InterPro" id="IPR035919">
    <property type="entry name" value="EAL_sf"/>
</dbReference>
<dbReference type="NCBIfam" id="TIGR00229">
    <property type="entry name" value="sensory_box"/>
    <property type="match status" value="3"/>
</dbReference>
<evidence type="ECO:0000313" key="5">
    <source>
        <dbReference type="EMBL" id="TNB46949.1"/>
    </source>
</evidence>
<feature type="domain" description="EAL" evidence="3">
    <location>
        <begin position="581"/>
        <end position="832"/>
    </location>
</feature>
<dbReference type="PROSITE" id="PS50113">
    <property type="entry name" value="PAC"/>
    <property type="match status" value="2"/>
</dbReference>
<dbReference type="CDD" id="cd01949">
    <property type="entry name" value="GGDEF"/>
    <property type="match status" value="1"/>
</dbReference>
<dbReference type="InterPro" id="IPR043128">
    <property type="entry name" value="Rev_trsase/Diguanyl_cyclase"/>
</dbReference>
<evidence type="ECO:0000259" key="2">
    <source>
        <dbReference type="PROSITE" id="PS50113"/>
    </source>
</evidence>
<dbReference type="SMART" id="SM00091">
    <property type="entry name" value="PAS"/>
    <property type="match status" value="3"/>
</dbReference>
<evidence type="ECO:0000313" key="6">
    <source>
        <dbReference type="Proteomes" id="UP000307874"/>
    </source>
</evidence>
<evidence type="ECO:0000259" key="4">
    <source>
        <dbReference type="PROSITE" id="PS50887"/>
    </source>
</evidence>
<name>A0A5C4JQJ9_9HYPH</name>
<evidence type="ECO:0000259" key="3">
    <source>
        <dbReference type="PROSITE" id="PS50883"/>
    </source>
</evidence>
<dbReference type="EMBL" id="VCLB01000008">
    <property type="protein sequence ID" value="TNB46949.1"/>
    <property type="molecule type" value="Genomic_DNA"/>
</dbReference>
<dbReference type="InterPro" id="IPR001610">
    <property type="entry name" value="PAC"/>
</dbReference>
<feature type="domain" description="GGDEF" evidence="4">
    <location>
        <begin position="438"/>
        <end position="572"/>
    </location>
</feature>
<dbReference type="PROSITE" id="PS50112">
    <property type="entry name" value="PAS"/>
    <property type="match status" value="1"/>
</dbReference>
<accession>A0A5C4JQJ9</accession>
<dbReference type="PANTHER" id="PTHR44757:SF2">
    <property type="entry name" value="BIOFILM ARCHITECTURE MAINTENANCE PROTEIN MBAA"/>
    <property type="match status" value="1"/>
</dbReference>
<dbReference type="InterPro" id="IPR000014">
    <property type="entry name" value="PAS"/>
</dbReference>
<dbReference type="AlphaFoldDB" id="A0A5C4JQJ9"/>
<dbReference type="Pfam" id="PF00990">
    <property type="entry name" value="GGDEF"/>
    <property type="match status" value="1"/>
</dbReference>
<sequence length="837" mass="94318">MAFAAIEQSPMAVAVVELDGRTITASNRNFEALTPGAGAQGRSILEWIHKDDQPLLRNLVGPASGLSEREQKCEMRIGRQPDGPWRWMLVSASIINESDAGARRRALFYFLDIHTQKSHELMESERARRWNYALVSSGLGVWDHDYRKQEFFYSQTWRAMRGYASTGATPFASTEQWLQLVHPDDRDFVAHAIERQKAGDLHYMNFEYRERHCDGHWIWIECRGDAVEYFPDNRPSRIIGTDQDVTDRKNAEAMLAHTRQRLEMALTTSRIGVFEHDRATGIVSADARICEIYGFDDQPESFDIQRVFDLLHPEDLKRTLARSAELVAGSEPISAEFRIYRENDGAMRHIRHLLRLHIGEDGEETIVGINWDVTEEVRLRQDLVTAKQLAEARNFELDRAKSDIEYAALHDYLTALPNRRYLEDELERRAEIAAASDLKVGLLQIDIDDFKGINSSYGHGAGDRVLSHSAQTLLDMSKHNDFVARMGGDEFAMIISYEGGSDRLEQTARRIQLELAKPIALNDGRVRLSASIGIATLKEEGADAAAAMLRDSDHALKHAKSKGLGQIAFYTPSIRVTDTADRKPADQLMQAIEQNDFLPYYQPQYDAKTFEIQGIETLARWRQTDGSLGEPSSFIPLAQSLNIMNMIDASILSQALEDHRHWRESGLAPPRLSLNLSPHRLSDPALVAALQRTELPAGTLTFELLESIFLDQQDDVSAYNLKQIRRLGINIDVDDFGTGYTSITGLLKVAPNGLKIARELVLPLTRSHEQRAIVKSIVDIGKTLNIRVIAEGVETRQHARILTDLGCDALQGYWLARPMPADAMETLLRRKMAEASA</sequence>
<protein>
    <submittedName>
        <fullName evidence="5">EAL domain-containing protein</fullName>
    </submittedName>
</protein>
<dbReference type="SMART" id="SM00267">
    <property type="entry name" value="GGDEF"/>
    <property type="match status" value="1"/>
</dbReference>
<organism evidence="5 6">
    <name type="scientific">Martelella lutilitoris</name>
    <dbReference type="NCBI Taxonomy" id="2583532"/>
    <lineage>
        <taxon>Bacteria</taxon>
        <taxon>Pseudomonadati</taxon>
        <taxon>Pseudomonadota</taxon>
        <taxon>Alphaproteobacteria</taxon>
        <taxon>Hyphomicrobiales</taxon>
        <taxon>Aurantimonadaceae</taxon>
        <taxon>Martelella</taxon>
    </lineage>
</organism>